<dbReference type="EMBL" id="JXXV01000011">
    <property type="protein sequence ID" value="KJY84150.1"/>
    <property type="molecule type" value="Genomic_DNA"/>
</dbReference>
<evidence type="ECO:0000313" key="2">
    <source>
        <dbReference type="Proteomes" id="UP000033673"/>
    </source>
</evidence>
<evidence type="ECO:0000313" key="1">
    <source>
        <dbReference type="EMBL" id="KJY84150.1"/>
    </source>
</evidence>
<dbReference type="AlphaFoldDB" id="A0A0F4NLU2"/>
<dbReference type="SUPFAM" id="SSF64182">
    <property type="entry name" value="DHH phosphoesterases"/>
    <property type="match status" value="1"/>
</dbReference>
<keyword evidence="2" id="KW-1185">Reference proteome</keyword>
<gene>
    <name evidence="1" type="ORF">TW81_04945</name>
</gene>
<dbReference type="InterPro" id="IPR038763">
    <property type="entry name" value="DHH_sf"/>
</dbReference>
<dbReference type="OrthoDB" id="5429547at2"/>
<dbReference type="Proteomes" id="UP000033673">
    <property type="component" value="Unassembled WGS sequence"/>
</dbReference>
<comment type="caution">
    <text evidence="1">The sequence shown here is derived from an EMBL/GenBank/DDBJ whole genome shotgun (WGS) entry which is preliminary data.</text>
</comment>
<sequence>MHYDVFNGDADGILSLVQLRRFDPRSSTLITGVKRDIKLVQQVVAQLDVSGVTVLDLSMEKNLSALHQLLDKDIPVFYCDHHRTGEVPQADNFTALINLDAQMCTSLLINKHIGGRYVHWAIAGAFGDNLNSQAEHLAIECGLTQKQTEFLKQLGVLINYNGYGASLSDLHIAPAELFTQLMQYESPFELQADANSPYYVLKQGYESDANHLTRLQAKYSTSEAEVYILPCEAWARRIRGVFGNQLANQSPSKAHAVLTLNASGEDYTVSVRAPLENRTGADEVCSQFATGGGRKAAAGINQLPESEVEHFIQALNQFYKK</sequence>
<name>A0A0F4NLU2_9VIBR</name>
<organism evidence="1 2">
    <name type="scientific">Vibrio galatheae</name>
    <dbReference type="NCBI Taxonomy" id="579748"/>
    <lineage>
        <taxon>Bacteria</taxon>
        <taxon>Pseudomonadati</taxon>
        <taxon>Pseudomonadota</taxon>
        <taxon>Gammaproteobacteria</taxon>
        <taxon>Vibrionales</taxon>
        <taxon>Vibrionaceae</taxon>
        <taxon>Vibrio</taxon>
    </lineage>
</organism>
<protein>
    <submittedName>
        <fullName evidence="1">Acetyltransferase</fullName>
    </submittedName>
</protein>
<dbReference type="GO" id="GO:0016740">
    <property type="term" value="F:transferase activity"/>
    <property type="evidence" value="ECO:0007669"/>
    <property type="project" value="UniProtKB-KW"/>
</dbReference>
<dbReference type="RefSeq" id="WP_045954617.1">
    <property type="nucleotide sequence ID" value="NZ_JXXV01000011.1"/>
</dbReference>
<dbReference type="STRING" id="579748.TW81_04945"/>
<keyword evidence="1" id="KW-0808">Transferase</keyword>
<reference evidence="1 2" key="1">
    <citation type="journal article" date="2015" name="BMC Genomics">
        <title>Genome mining reveals unlocked bioactive potential of marine Gram-negative bacteria.</title>
        <authorList>
            <person name="Machado H."/>
            <person name="Sonnenschein E.C."/>
            <person name="Melchiorsen J."/>
            <person name="Gram L."/>
        </authorList>
    </citation>
    <scope>NUCLEOTIDE SEQUENCE [LARGE SCALE GENOMIC DNA]</scope>
    <source>
        <strain evidence="1 2">S2757</strain>
    </source>
</reference>
<proteinExistence type="predicted"/>
<accession>A0A0F4NLU2</accession>
<dbReference type="PATRIC" id="fig|579748.3.peg.1011"/>